<evidence type="ECO:0000256" key="4">
    <source>
        <dbReference type="PROSITE-ProRule" id="PRU00175"/>
    </source>
</evidence>
<dbReference type="PROSITE" id="PS00518">
    <property type="entry name" value="ZF_RING_1"/>
    <property type="match status" value="1"/>
</dbReference>
<evidence type="ECO:0000256" key="5">
    <source>
        <dbReference type="SAM" id="Phobius"/>
    </source>
</evidence>
<dbReference type="AlphaFoldDB" id="A0A9Q0I071"/>
<dbReference type="GO" id="GO:0000209">
    <property type="term" value="P:protein polyubiquitination"/>
    <property type="evidence" value="ECO:0007669"/>
    <property type="project" value="InterPro"/>
</dbReference>
<dbReference type="EMBL" id="JANIIK010007722">
    <property type="protein sequence ID" value="KAJ3580644.1"/>
    <property type="molecule type" value="Genomic_DNA"/>
</dbReference>
<evidence type="ECO:0000256" key="2">
    <source>
        <dbReference type="ARBA" id="ARBA00022771"/>
    </source>
</evidence>
<accession>A0A9Q0I071</accession>
<protein>
    <recommendedName>
        <fullName evidence="6">RING-type domain-containing protein</fullName>
    </recommendedName>
</protein>
<name>A0A9Q0I071_9TELE</name>
<dbReference type="SUPFAM" id="SSF57850">
    <property type="entry name" value="RING/U-box"/>
    <property type="match status" value="1"/>
</dbReference>
<dbReference type="PANTHER" id="PTHR46717">
    <property type="entry name" value="E3 UBIQUITIN-PROTEIN LIGASE RNF180"/>
    <property type="match status" value="1"/>
</dbReference>
<evidence type="ECO:0000256" key="3">
    <source>
        <dbReference type="ARBA" id="ARBA00022833"/>
    </source>
</evidence>
<dbReference type="GO" id="GO:0061630">
    <property type="term" value="F:ubiquitin protein ligase activity"/>
    <property type="evidence" value="ECO:0007669"/>
    <property type="project" value="InterPro"/>
</dbReference>
<dbReference type="SMART" id="SM00184">
    <property type="entry name" value="RING"/>
    <property type="match status" value="1"/>
</dbReference>
<feature type="transmembrane region" description="Helical" evidence="5">
    <location>
        <begin position="363"/>
        <end position="387"/>
    </location>
</feature>
<dbReference type="InterPro" id="IPR018957">
    <property type="entry name" value="Znf_C3HC4_RING-type"/>
</dbReference>
<keyword evidence="2 4" id="KW-0863">Zinc-finger</keyword>
<organism evidence="7 8">
    <name type="scientific">Muraenolepis orangiensis</name>
    <name type="common">Patagonian moray cod</name>
    <dbReference type="NCBI Taxonomy" id="630683"/>
    <lineage>
        <taxon>Eukaryota</taxon>
        <taxon>Metazoa</taxon>
        <taxon>Chordata</taxon>
        <taxon>Craniata</taxon>
        <taxon>Vertebrata</taxon>
        <taxon>Euteleostomi</taxon>
        <taxon>Actinopterygii</taxon>
        <taxon>Neopterygii</taxon>
        <taxon>Teleostei</taxon>
        <taxon>Neoteleostei</taxon>
        <taxon>Acanthomorphata</taxon>
        <taxon>Zeiogadaria</taxon>
        <taxon>Gadariae</taxon>
        <taxon>Gadiformes</taxon>
        <taxon>Muraenolepidoidei</taxon>
        <taxon>Muraenolepididae</taxon>
        <taxon>Muraenolepis</taxon>
    </lineage>
</organism>
<comment type="caution">
    <text evidence="7">The sequence shown here is derived from an EMBL/GenBank/DDBJ whole genome shotgun (WGS) entry which is preliminary data.</text>
</comment>
<reference evidence="7" key="1">
    <citation type="submission" date="2022-07" db="EMBL/GenBank/DDBJ databases">
        <title>Chromosome-level genome of Muraenolepis orangiensis.</title>
        <authorList>
            <person name="Kim J."/>
        </authorList>
    </citation>
    <scope>NUCLEOTIDE SEQUENCE</scope>
    <source>
        <strain evidence="7">KU_S4_2022</strain>
        <tissue evidence="7">Muscle</tissue>
    </source>
</reference>
<evidence type="ECO:0000313" key="8">
    <source>
        <dbReference type="Proteomes" id="UP001148018"/>
    </source>
</evidence>
<keyword evidence="5" id="KW-0812">Transmembrane</keyword>
<proteinExistence type="predicted"/>
<dbReference type="InterPro" id="IPR045790">
    <property type="entry name" value="RNF180_C"/>
</dbReference>
<dbReference type="InterPro" id="IPR033263">
    <property type="entry name" value="RNF180"/>
</dbReference>
<evidence type="ECO:0000313" key="7">
    <source>
        <dbReference type="EMBL" id="KAJ3580644.1"/>
    </source>
</evidence>
<dbReference type="InterPro" id="IPR017907">
    <property type="entry name" value="Znf_RING_CS"/>
</dbReference>
<evidence type="ECO:0000256" key="1">
    <source>
        <dbReference type="ARBA" id="ARBA00022723"/>
    </source>
</evidence>
<evidence type="ECO:0000259" key="6">
    <source>
        <dbReference type="PROSITE" id="PS50089"/>
    </source>
</evidence>
<dbReference type="PROSITE" id="PS50089">
    <property type="entry name" value="ZF_RING_2"/>
    <property type="match status" value="1"/>
</dbReference>
<dbReference type="CDD" id="cd16554">
    <property type="entry name" value="RING-HC_RNF180"/>
    <property type="match status" value="1"/>
</dbReference>
<keyword evidence="3" id="KW-0862">Zinc</keyword>
<dbReference type="OrthoDB" id="6105938at2759"/>
<dbReference type="GO" id="GO:0032436">
    <property type="term" value="P:positive regulation of proteasomal ubiquitin-dependent protein catabolic process"/>
    <property type="evidence" value="ECO:0007669"/>
    <property type="project" value="TreeGrafter"/>
</dbReference>
<dbReference type="GO" id="GO:0031624">
    <property type="term" value="F:ubiquitin conjugating enzyme binding"/>
    <property type="evidence" value="ECO:0007669"/>
    <property type="project" value="TreeGrafter"/>
</dbReference>
<sequence length="388" mass="44078">MLRCRRCRKNYIDSASLNLAQWTVGKLHCGNCSARLGGFNFIDHSRCPCGQNVTVHLSKSRVDLDQALPLQQTFLSRGVRPVAEQPCGDPGCLRPSPAATRDSPRCDVIPAEQADRSPRSPVVPHHTPWLELHPSPPGIVVSAPTDELPDSPMFLRGRTITDSIGELAVAAAVSPAVSAALNRLNKREKNRLKSSRRKQRRRERWRSTYFLRKELPSVTEEEDREGFTCAVCLDVYYCPYSCHPCGHIFCEPCLRTLAKSRPSHTPCPLCRTLISHTLFQKELNETTESSFPKVFNARKHNFQRATCSRWPLPSGPKRFRIFWGYQRQPAEPGRRWLLGPAGFSLDALDLADMRGWLFDVDLVIVYIHSVNWILAFLLLCFLLYFFFS</sequence>
<keyword evidence="1" id="KW-0479">Metal-binding</keyword>
<dbReference type="InterPro" id="IPR001841">
    <property type="entry name" value="Znf_RING"/>
</dbReference>
<feature type="domain" description="RING-type" evidence="6">
    <location>
        <begin position="229"/>
        <end position="271"/>
    </location>
</feature>
<dbReference type="PANTHER" id="PTHR46717:SF1">
    <property type="entry name" value="E3 UBIQUITIN-PROTEIN LIGASE RNF180"/>
    <property type="match status" value="1"/>
</dbReference>
<keyword evidence="8" id="KW-1185">Reference proteome</keyword>
<dbReference type="Pfam" id="PF19332">
    <property type="entry name" value="RNF180_C"/>
    <property type="match status" value="1"/>
</dbReference>
<dbReference type="GO" id="GO:0042428">
    <property type="term" value="P:serotonin metabolic process"/>
    <property type="evidence" value="ECO:0007669"/>
    <property type="project" value="TreeGrafter"/>
</dbReference>
<keyword evidence="5" id="KW-1133">Transmembrane helix</keyword>
<dbReference type="InterPro" id="IPR013083">
    <property type="entry name" value="Znf_RING/FYVE/PHD"/>
</dbReference>
<keyword evidence="5" id="KW-0472">Membrane</keyword>
<dbReference type="GO" id="GO:0008270">
    <property type="term" value="F:zinc ion binding"/>
    <property type="evidence" value="ECO:0007669"/>
    <property type="project" value="UniProtKB-KW"/>
</dbReference>
<dbReference type="Pfam" id="PF00097">
    <property type="entry name" value="zf-C3HC4"/>
    <property type="match status" value="1"/>
</dbReference>
<dbReference type="GO" id="GO:0005789">
    <property type="term" value="C:endoplasmic reticulum membrane"/>
    <property type="evidence" value="ECO:0007669"/>
    <property type="project" value="TreeGrafter"/>
</dbReference>
<dbReference type="Proteomes" id="UP001148018">
    <property type="component" value="Unassembled WGS sequence"/>
</dbReference>
<dbReference type="Gene3D" id="3.30.40.10">
    <property type="entry name" value="Zinc/RING finger domain, C3HC4 (zinc finger)"/>
    <property type="match status" value="1"/>
</dbReference>
<gene>
    <name evidence="7" type="ORF">NHX12_034302</name>
</gene>
<dbReference type="GO" id="GO:0042415">
    <property type="term" value="P:norepinephrine metabolic process"/>
    <property type="evidence" value="ECO:0007669"/>
    <property type="project" value="TreeGrafter"/>
</dbReference>